<name>A0A2D4IFD1_MICLE</name>
<reference evidence="1" key="2">
    <citation type="submission" date="2017-11" db="EMBL/GenBank/DDBJ databases">
        <title>Coralsnake Venomics: Analyses of Venom Gland Transcriptomes and Proteomes of Six Brazilian Taxa.</title>
        <authorList>
            <person name="Aird S.D."/>
            <person name="Jorge da Silva N."/>
            <person name="Qiu L."/>
            <person name="Villar-Briones A."/>
            <person name="Aparecida-Saddi V."/>
            <person name="Campos-Telles M.P."/>
            <person name="Grau M."/>
            <person name="Mikheyev A.S."/>
        </authorList>
    </citation>
    <scope>NUCLEOTIDE SEQUENCE</scope>
    <source>
        <tissue evidence="1">Venom_gland</tissue>
    </source>
</reference>
<proteinExistence type="predicted"/>
<organism evidence="1">
    <name type="scientific">Micrurus lemniscatus lemniscatus</name>
    <dbReference type="NCBI Taxonomy" id="129467"/>
    <lineage>
        <taxon>Eukaryota</taxon>
        <taxon>Metazoa</taxon>
        <taxon>Chordata</taxon>
        <taxon>Craniata</taxon>
        <taxon>Vertebrata</taxon>
        <taxon>Euteleostomi</taxon>
        <taxon>Lepidosauria</taxon>
        <taxon>Squamata</taxon>
        <taxon>Bifurcata</taxon>
        <taxon>Unidentata</taxon>
        <taxon>Episquamata</taxon>
        <taxon>Toxicofera</taxon>
        <taxon>Serpentes</taxon>
        <taxon>Colubroidea</taxon>
        <taxon>Elapidae</taxon>
        <taxon>Elapinae</taxon>
        <taxon>Micrurus</taxon>
    </lineage>
</organism>
<reference evidence="1" key="1">
    <citation type="submission" date="2017-07" db="EMBL/GenBank/DDBJ databases">
        <authorList>
            <person name="Mikheyev A."/>
            <person name="Grau M."/>
        </authorList>
    </citation>
    <scope>NUCLEOTIDE SEQUENCE</scope>
    <source>
        <tissue evidence="1">Venom_gland</tissue>
    </source>
</reference>
<accession>A0A2D4IFD1</accession>
<dbReference type="AlphaFoldDB" id="A0A2D4IFD1"/>
<protein>
    <submittedName>
        <fullName evidence="1">Uncharacterized protein</fullName>
    </submittedName>
</protein>
<dbReference type="EMBL" id="IACK01091980">
    <property type="protein sequence ID" value="LAA82926.1"/>
    <property type="molecule type" value="Transcribed_RNA"/>
</dbReference>
<sequence length="164" mass="18746">MLKVETRRNHVDIKGISCITKQTGTETRRTDFSCTWNEKRKKDNEQQTKPYLNPLSEGCRVSFMQLGSTVRNVKAKLNLSCVSLVRIVFILKRMLRAHQILATLSSNKPRSIGKSLLSTCKICSMSVQNGSQQIAKERMTIKDSFINNHNPLPIRPFLKHFPSK</sequence>
<evidence type="ECO:0000313" key="1">
    <source>
        <dbReference type="EMBL" id="LAA82926.1"/>
    </source>
</evidence>